<organism evidence="1 2">
    <name type="scientific">Caerostris darwini</name>
    <dbReference type="NCBI Taxonomy" id="1538125"/>
    <lineage>
        <taxon>Eukaryota</taxon>
        <taxon>Metazoa</taxon>
        <taxon>Ecdysozoa</taxon>
        <taxon>Arthropoda</taxon>
        <taxon>Chelicerata</taxon>
        <taxon>Arachnida</taxon>
        <taxon>Araneae</taxon>
        <taxon>Araneomorphae</taxon>
        <taxon>Entelegynae</taxon>
        <taxon>Araneoidea</taxon>
        <taxon>Araneidae</taxon>
        <taxon>Caerostris</taxon>
    </lineage>
</organism>
<evidence type="ECO:0000313" key="1">
    <source>
        <dbReference type="EMBL" id="GIY64391.1"/>
    </source>
</evidence>
<dbReference type="Proteomes" id="UP001054837">
    <property type="component" value="Unassembled WGS sequence"/>
</dbReference>
<keyword evidence="2" id="KW-1185">Reference proteome</keyword>
<dbReference type="AlphaFoldDB" id="A0AAV4V2M5"/>
<evidence type="ECO:0000313" key="2">
    <source>
        <dbReference type="Proteomes" id="UP001054837"/>
    </source>
</evidence>
<proteinExistence type="predicted"/>
<dbReference type="EMBL" id="BPLQ01012314">
    <property type="protein sequence ID" value="GIY64391.1"/>
    <property type="molecule type" value="Genomic_DNA"/>
</dbReference>
<sequence length="92" mass="10221">MCNEHHGNVLLEKDSKVFREMDVGDVTETHNVGQCGQVVTSRSNNSQPSCSTILVLSIVTSGRTPHVCERKALYKYSTRFSLKFEVLTGCKS</sequence>
<protein>
    <submittedName>
        <fullName evidence="1">Uncharacterized protein</fullName>
    </submittedName>
</protein>
<comment type="caution">
    <text evidence="1">The sequence shown here is derived from an EMBL/GenBank/DDBJ whole genome shotgun (WGS) entry which is preliminary data.</text>
</comment>
<reference evidence="1 2" key="1">
    <citation type="submission" date="2021-06" db="EMBL/GenBank/DDBJ databases">
        <title>Caerostris darwini draft genome.</title>
        <authorList>
            <person name="Kono N."/>
            <person name="Arakawa K."/>
        </authorList>
    </citation>
    <scope>NUCLEOTIDE SEQUENCE [LARGE SCALE GENOMIC DNA]</scope>
</reference>
<accession>A0AAV4V2M5</accession>
<name>A0AAV4V2M5_9ARAC</name>
<gene>
    <name evidence="1" type="ORF">CDAR_579371</name>
</gene>